<evidence type="ECO:0000313" key="6">
    <source>
        <dbReference type="Proteomes" id="UP000320791"/>
    </source>
</evidence>
<dbReference type="Proteomes" id="UP000320791">
    <property type="component" value="Unassembled WGS sequence"/>
</dbReference>
<protein>
    <submittedName>
        <fullName evidence="5">ABC-F family ATP-binding cassette domain-containing protein</fullName>
    </submittedName>
</protein>
<dbReference type="OrthoDB" id="3239744at2"/>
<dbReference type="PANTHER" id="PTHR19211">
    <property type="entry name" value="ATP-BINDING TRANSPORT PROTEIN-RELATED"/>
    <property type="match status" value="1"/>
</dbReference>
<evidence type="ECO:0000256" key="3">
    <source>
        <dbReference type="ARBA" id="ARBA00022840"/>
    </source>
</evidence>
<dbReference type="RefSeq" id="WP_146323224.1">
    <property type="nucleotide sequence ID" value="NZ_BAABLR010000076.1"/>
</dbReference>
<dbReference type="InterPro" id="IPR050611">
    <property type="entry name" value="ABCF"/>
</dbReference>
<feature type="domain" description="ABC transporter" evidence="4">
    <location>
        <begin position="4"/>
        <end position="253"/>
    </location>
</feature>
<dbReference type="SUPFAM" id="SSF52540">
    <property type="entry name" value="P-loop containing nucleoside triphosphate hydrolases"/>
    <property type="match status" value="2"/>
</dbReference>
<dbReference type="Pfam" id="PF00005">
    <property type="entry name" value="ABC_tran"/>
    <property type="match status" value="3"/>
</dbReference>
<dbReference type="CDD" id="cd03221">
    <property type="entry name" value="ABCF_EF-3"/>
    <property type="match status" value="2"/>
</dbReference>
<organism evidence="5 6">
    <name type="scientific">Corynebacterium canis</name>
    <dbReference type="NCBI Taxonomy" id="679663"/>
    <lineage>
        <taxon>Bacteria</taxon>
        <taxon>Bacillati</taxon>
        <taxon>Actinomycetota</taxon>
        <taxon>Actinomycetes</taxon>
        <taxon>Mycobacteriales</taxon>
        <taxon>Corynebacteriaceae</taxon>
        <taxon>Corynebacterium</taxon>
    </lineage>
</organism>
<dbReference type="Gene3D" id="3.40.50.300">
    <property type="entry name" value="P-loop containing nucleotide triphosphate hydrolases"/>
    <property type="match status" value="3"/>
</dbReference>
<dbReference type="AlphaFoldDB" id="A0A5C5USR9"/>
<evidence type="ECO:0000256" key="1">
    <source>
        <dbReference type="ARBA" id="ARBA00022737"/>
    </source>
</evidence>
<keyword evidence="1" id="KW-0677">Repeat</keyword>
<dbReference type="GO" id="GO:0016887">
    <property type="term" value="F:ATP hydrolysis activity"/>
    <property type="evidence" value="ECO:0007669"/>
    <property type="project" value="InterPro"/>
</dbReference>
<dbReference type="InterPro" id="IPR027417">
    <property type="entry name" value="P-loop_NTPase"/>
</dbReference>
<sequence length="548" mass="59798">MPAIVLENVSFSYGSQTILDKISIHVGNGERAFLVGPNGIGKSTLLKVIAGDLSPDSGRIASGVSHSCVPDPESFGGTVGEFLDAALASFKSLNARFEQLTATLAAGEAGIESEYDQVLTQMGTLDVWSLDARVKATLNGLGLAELAESNDERNLSSLSPGQRARLKLAVLLVVRPEVLILDEPTNHLDAQAIDFLTQTIKNWEGPVLATSHDRAFIEDTATAIYDMDITVWAELARAEGQEITGVYRNTGNYTDYLAAKAAAQEQHRQLHAMQQEQKRQIREHRHESMKIAQGGVRVETAAGIEKKFFTDRAAATSVKRTRNDDVRLKRLEQHEVRKPRDYQLKFPTQEPSLGTGLAVTARQATVYGRLKPVSFDLDQGEHLLLTGKNGAGKSTLLKWIAAGAPPDHTNSDGTIARTEPIGFVPQRLPAESDPGFDSGFWSDGIGAQGKGILHPSLWATPISQLSAGNQRRAQLAVALSSHPALLVLDEPTNYLDLDTMHALEEALRNWPGTLIVASHDRWLIKHWHGRHLRLATWSTPDTAESHRA</sequence>
<evidence type="ECO:0000256" key="2">
    <source>
        <dbReference type="ARBA" id="ARBA00022741"/>
    </source>
</evidence>
<dbReference type="GO" id="GO:0005524">
    <property type="term" value="F:ATP binding"/>
    <property type="evidence" value="ECO:0007669"/>
    <property type="project" value="UniProtKB-KW"/>
</dbReference>
<accession>A0A5C5USR9</accession>
<keyword evidence="2" id="KW-0547">Nucleotide-binding</keyword>
<name>A0A5C5USR9_9CORY</name>
<evidence type="ECO:0000313" key="5">
    <source>
        <dbReference type="EMBL" id="TWT29108.1"/>
    </source>
</evidence>
<dbReference type="PROSITE" id="PS00211">
    <property type="entry name" value="ABC_TRANSPORTER_1"/>
    <property type="match status" value="2"/>
</dbReference>
<dbReference type="EMBL" id="VOHM01000001">
    <property type="protein sequence ID" value="TWT29108.1"/>
    <property type="molecule type" value="Genomic_DNA"/>
</dbReference>
<dbReference type="SMART" id="SM00382">
    <property type="entry name" value="AAA"/>
    <property type="match status" value="2"/>
</dbReference>
<reference evidence="5 6" key="1">
    <citation type="submission" date="2019-08" db="EMBL/GenBank/DDBJ databases">
        <authorList>
            <person name="Lei W."/>
        </authorList>
    </citation>
    <scope>NUCLEOTIDE SEQUENCE [LARGE SCALE GENOMIC DNA]</scope>
    <source>
        <strain evidence="5 6">CCUG 58627</strain>
    </source>
</reference>
<gene>
    <name evidence="5" type="ORF">FRX94_00895</name>
</gene>
<dbReference type="InterPro" id="IPR003593">
    <property type="entry name" value="AAA+_ATPase"/>
</dbReference>
<dbReference type="InterPro" id="IPR003439">
    <property type="entry name" value="ABC_transporter-like_ATP-bd"/>
</dbReference>
<keyword evidence="3 5" id="KW-0067">ATP-binding</keyword>
<dbReference type="PANTHER" id="PTHR19211:SF14">
    <property type="entry name" value="ATP-BINDING CASSETTE SUB-FAMILY F MEMBER 1"/>
    <property type="match status" value="1"/>
</dbReference>
<dbReference type="InterPro" id="IPR017871">
    <property type="entry name" value="ABC_transporter-like_CS"/>
</dbReference>
<dbReference type="FunFam" id="3.40.50.300:FF:000011">
    <property type="entry name" value="Putative ABC transporter ATP-binding component"/>
    <property type="match status" value="1"/>
</dbReference>
<proteinExistence type="predicted"/>
<dbReference type="PROSITE" id="PS50893">
    <property type="entry name" value="ABC_TRANSPORTER_2"/>
    <property type="match status" value="1"/>
</dbReference>
<keyword evidence="6" id="KW-1185">Reference proteome</keyword>
<evidence type="ECO:0000259" key="4">
    <source>
        <dbReference type="PROSITE" id="PS50893"/>
    </source>
</evidence>
<comment type="caution">
    <text evidence="5">The sequence shown here is derived from an EMBL/GenBank/DDBJ whole genome shotgun (WGS) entry which is preliminary data.</text>
</comment>